<evidence type="ECO:0000313" key="5">
    <source>
        <dbReference type="EMBL" id="KZN63269.1"/>
    </source>
</evidence>
<proteinExistence type="inferred from homology"/>
<feature type="domain" description="Hydroxymethylglutaryl-coenzyme A synthase C-terminal" evidence="4">
    <location>
        <begin position="196"/>
        <end position="414"/>
    </location>
</feature>
<dbReference type="GO" id="GO:0006084">
    <property type="term" value="P:acetyl-CoA metabolic process"/>
    <property type="evidence" value="ECO:0007669"/>
    <property type="project" value="InterPro"/>
</dbReference>
<keyword evidence="2" id="KW-0808">Transferase</keyword>
<dbReference type="SUPFAM" id="SSF53901">
    <property type="entry name" value="Thiolase-like"/>
    <property type="match status" value="2"/>
</dbReference>
<name>A0A161YNC0_9GAMM</name>
<dbReference type="RefSeq" id="WP_063368068.1">
    <property type="nucleotide sequence ID" value="NZ_AUYC01000028.1"/>
</dbReference>
<dbReference type="AlphaFoldDB" id="A0A161YNC0"/>
<dbReference type="EMBL" id="AUYC01000028">
    <property type="protein sequence ID" value="KZN63269.1"/>
    <property type="molecule type" value="Genomic_DNA"/>
</dbReference>
<dbReference type="Pfam" id="PF01154">
    <property type="entry name" value="HMG_CoA_synt_N"/>
    <property type="match status" value="1"/>
</dbReference>
<organism evidence="5 6">
    <name type="scientific">Pseudoalteromonas luteoviolacea CPMOR-1</name>
    <dbReference type="NCBI Taxonomy" id="1365248"/>
    <lineage>
        <taxon>Bacteria</taxon>
        <taxon>Pseudomonadati</taxon>
        <taxon>Pseudomonadota</taxon>
        <taxon>Gammaproteobacteria</taxon>
        <taxon>Alteromonadales</taxon>
        <taxon>Pseudoalteromonadaceae</taxon>
        <taxon>Pseudoalteromonas</taxon>
    </lineage>
</organism>
<comment type="similarity">
    <text evidence="1">Belongs to the thiolase-like superfamily. HMG-CoA synthase family.</text>
</comment>
<dbReference type="Pfam" id="PF08540">
    <property type="entry name" value="HMG_CoA_synt_C"/>
    <property type="match status" value="1"/>
</dbReference>
<dbReference type="Proteomes" id="UP000076486">
    <property type="component" value="Unassembled WGS sequence"/>
</dbReference>
<gene>
    <name evidence="5" type="ORF">N473_17730</name>
</gene>
<evidence type="ECO:0000259" key="3">
    <source>
        <dbReference type="Pfam" id="PF01154"/>
    </source>
</evidence>
<dbReference type="CDD" id="cd00827">
    <property type="entry name" value="init_cond_enzymes"/>
    <property type="match status" value="1"/>
</dbReference>
<evidence type="ECO:0008006" key="7">
    <source>
        <dbReference type="Google" id="ProtNLM"/>
    </source>
</evidence>
<dbReference type="InterPro" id="IPR013746">
    <property type="entry name" value="HMG_CoA_synt_C_dom"/>
</dbReference>
<evidence type="ECO:0000313" key="6">
    <source>
        <dbReference type="Proteomes" id="UP000076486"/>
    </source>
</evidence>
<reference evidence="5 6" key="1">
    <citation type="submission" date="2013-07" db="EMBL/GenBank/DDBJ databases">
        <title>Comparative Genomic and Metabolomic Analysis of Twelve Strains of Pseudoalteromonas luteoviolacea.</title>
        <authorList>
            <person name="Vynne N.G."/>
            <person name="Mansson M."/>
            <person name="Gram L."/>
        </authorList>
    </citation>
    <scope>NUCLEOTIDE SEQUENCE [LARGE SCALE GENOMIC DNA]</scope>
    <source>
        <strain evidence="5 6">CPMOR-1</strain>
    </source>
</reference>
<dbReference type="PANTHER" id="PTHR43323">
    <property type="entry name" value="3-HYDROXY-3-METHYLGLUTARYL COENZYME A SYNTHASE"/>
    <property type="match status" value="1"/>
</dbReference>
<feature type="domain" description="Hydroxymethylglutaryl-coenzyme A synthase N-terminal" evidence="3">
    <location>
        <begin position="2"/>
        <end position="182"/>
    </location>
</feature>
<evidence type="ECO:0000256" key="1">
    <source>
        <dbReference type="ARBA" id="ARBA00007061"/>
    </source>
</evidence>
<evidence type="ECO:0000259" key="4">
    <source>
        <dbReference type="Pfam" id="PF08540"/>
    </source>
</evidence>
<comment type="caution">
    <text evidence="5">The sequence shown here is derived from an EMBL/GenBank/DDBJ whole genome shotgun (WGS) entry which is preliminary data.</text>
</comment>
<dbReference type="InterPro" id="IPR016039">
    <property type="entry name" value="Thiolase-like"/>
</dbReference>
<sequence>MKVGIDAMGVYVPKLYLDLTKEWAINRAPSASQESINALVGKVEKGIGIQKIAIPDHHEDPVTMAANAVIRALENGAIDIDDVSSIVVSTESSIDQSKPISAYLLGLLESYFAKPLNSISCSQIQFACIGSTYAIENGLNSLLAKTSDKPYQIVVSTEHALYPLKSAGESTQGAGAIALVLSENPRLVELDPFSFGTCTKDESDFYRPNISQTPIVDGKKSISIYCDCAESAFKTNLLKSRTAPTQYQHFLFHVPFPKMAEYGLARIYRLIQENVGEIKKTHPDDVSRVELMLKRTPEFKVCLAEQVNPSLQLSKSIGNIYSGSLYLSLYSLLHTNQNTGRSVNNQHILMTAYGSGASAKVFSAQFSKHAYEEFSKYQTLNLADVCDGGERQAISMQDYESIHNSRDFYYHKDKDVTASSPVTGYIESEYTIQVTSKPGSICEPNNEFKLDFIGDGQNGMFGYRYYSFVKGQ</sequence>
<accession>A0A161YNC0</accession>
<protein>
    <recommendedName>
        <fullName evidence="7">Hydroxymethylglutaryl-CoA synthase</fullName>
    </recommendedName>
</protein>
<dbReference type="PATRIC" id="fig|1365248.3.peg.2465"/>
<dbReference type="InterPro" id="IPR013528">
    <property type="entry name" value="HMG_CoA_synth_N"/>
</dbReference>
<dbReference type="PANTHER" id="PTHR43323:SF2">
    <property type="entry name" value="HYDROXYMETHYLGLUTARYL-COA SYNTHASE"/>
    <property type="match status" value="1"/>
</dbReference>
<dbReference type="GO" id="GO:0004421">
    <property type="term" value="F:hydroxymethylglutaryl-CoA synthase activity"/>
    <property type="evidence" value="ECO:0007669"/>
    <property type="project" value="InterPro"/>
</dbReference>
<dbReference type="Gene3D" id="3.40.47.10">
    <property type="match status" value="1"/>
</dbReference>
<evidence type="ECO:0000256" key="2">
    <source>
        <dbReference type="ARBA" id="ARBA00022679"/>
    </source>
</evidence>